<feature type="non-terminal residue" evidence="10">
    <location>
        <position position="529"/>
    </location>
</feature>
<keyword evidence="11" id="KW-1185">Reference proteome</keyword>
<dbReference type="Proteomes" id="UP000230750">
    <property type="component" value="Unassembled WGS sequence"/>
</dbReference>
<dbReference type="InterPro" id="IPR040457">
    <property type="entry name" value="GCP_C"/>
</dbReference>
<comment type="similarity">
    <text evidence="2 7">Belongs to the TUBGCP family.</text>
</comment>
<dbReference type="GO" id="GO:0005813">
    <property type="term" value="C:centrosome"/>
    <property type="evidence" value="ECO:0007669"/>
    <property type="project" value="UniProtKB-SubCell"/>
</dbReference>
<organism evidence="10 11">
    <name type="scientific">Stichopus japonicus</name>
    <name type="common">Sea cucumber</name>
    <dbReference type="NCBI Taxonomy" id="307972"/>
    <lineage>
        <taxon>Eukaryota</taxon>
        <taxon>Metazoa</taxon>
        <taxon>Echinodermata</taxon>
        <taxon>Eleutherozoa</taxon>
        <taxon>Echinozoa</taxon>
        <taxon>Holothuroidea</taxon>
        <taxon>Aspidochirotacea</taxon>
        <taxon>Aspidochirotida</taxon>
        <taxon>Stichopodidae</taxon>
        <taxon>Apostichopus</taxon>
    </lineage>
</organism>
<dbReference type="GO" id="GO:0007020">
    <property type="term" value="P:microtubule nucleation"/>
    <property type="evidence" value="ECO:0007669"/>
    <property type="project" value="InterPro"/>
</dbReference>
<reference evidence="10 11" key="1">
    <citation type="journal article" date="2017" name="PLoS Biol.">
        <title>The sea cucumber genome provides insights into morphological evolution and visceral regeneration.</title>
        <authorList>
            <person name="Zhang X."/>
            <person name="Sun L."/>
            <person name="Yuan J."/>
            <person name="Sun Y."/>
            <person name="Gao Y."/>
            <person name="Zhang L."/>
            <person name="Li S."/>
            <person name="Dai H."/>
            <person name="Hamel J.F."/>
            <person name="Liu C."/>
            <person name="Yu Y."/>
            <person name="Liu S."/>
            <person name="Lin W."/>
            <person name="Guo K."/>
            <person name="Jin S."/>
            <person name="Xu P."/>
            <person name="Storey K.B."/>
            <person name="Huan P."/>
            <person name="Zhang T."/>
            <person name="Zhou Y."/>
            <person name="Zhang J."/>
            <person name="Lin C."/>
            <person name="Li X."/>
            <person name="Xing L."/>
            <person name="Huo D."/>
            <person name="Sun M."/>
            <person name="Wang L."/>
            <person name="Mercier A."/>
            <person name="Li F."/>
            <person name="Yang H."/>
            <person name="Xiang J."/>
        </authorList>
    </citation>
    <scope>NUCLEOTIDE SEQUENCE [LARGE SCALE GENOMIC DNA]</scope>
    <source>
        <strain evidence="10">Shaxun</strain>
        <tissue evidence="10">Muscle</tissue>
    </source>
</reference>
<dbReference type="Gene3D" id="1.20.120.1900">
    <property type="entry name" value="Gamma-tubulin complex, C-terminal domain"/>
    <property type="match status" value="1"/>
</dbReference>
<evidence type="ECO:0000256" key="7">
    <source>
        <dbReference type="RuleBase" id="RU363050"/>
    </source>
</evidence>
<evidence type="ECO:0000313" key="11">
    <source>
        <dbReference type="Proteomes" id="UP000230750"/>
    </source>
</evidence>
<evidence type="ECO:0000256" key="8">
    <source>
        <dbReference type="SAM" id="MobiDB-lite"/>
    </source>
</evidence>
<proteinExistence type="inferred from homology"/>
<dbReference type="OrthoDB" id="775571at2759"/>
<evidence type="ECO:0000256" key="5">
    <source>
        <dbReference type="ARBA" id="ARBA00023212"/>
    </source>
</evidence>
<dbReference type="GO" id="GO:0000930">
    <property type="term" value="C:gamma-tubulin complex"/>
    <property type="evidence" value="ECO:0007669"/>
    <property type="project" value="TreeGrafter"/>
</dbReference>
<dbReference type="PANTHER" id="PTHR19302:SF70">
    <property type="entry name" value="GAMMA-TUBULIN COMPLEX COMPONENT 6"/>
    <property type="match status" value="1"/>
</dbReference>
<dbReference type="EMBL" id="MRZV01001171">
    <property type="protein sequence ID" value="PIK40044.1"/>
    <property type="molecule type" value="Genomic_DNA"/>
</dbReference>
<name>A0A2G8JWB7_STIJA</name>
<dbReference type="GO" id="GO:0005874">
    <property type="term" value="C:microtubule"/>
    <property type="evidence" value="ECO:0007669"/>
    <property type="project" value="UniProtKB-KW"/>
</dbReference>
<dbReference type="GO" id="GO:0000278">
    <property type="term" value="P:mitotic cell cycle"/>
    <property type="evidence" value="ECO:0007669"/>
    <property type="project" value="TreeGrafter"/>
</dbReference>
<evidence type="ECO:0000256" key="2">
    <source>
        <dbReference type="ARBA" id="ARBA00010337"/>
    </source>
</evidence>
<evidence type="ECO:0000256" key="6">
    <source>
        <dbReference type="ARBA" id="ARBA00093551"/>
    </source>
</evidence>
<dbReference type="PANTHER" id="PTHR19302">
    <property type="entry name" value="GAMMA TUBULIN COMPLEX PROTEIN"/>
    <property type="match status" value="1"/>
</dbReference>
<dbReference type="STRING" id="307972.A0A2G8JWB7"/>
<feature type="region of interest" description="Disordered" evidence="8">
    <location>
        <begin position="42"/>
        <end position="80"/>
    </location>
</feature>
<keyword evidence="5 7" id="KW-0206">Cytoskeleton</keyword>
<evidence type="ECO:0000256" key="1">
    <source>
        <dbReference type="ARBA" id="ARBA00004300"/>
    </source>
</evidence>
<dbReference type="FunFam" id="1.20.120.1900:FF:000004">
    <property type="entry name" value="gamma-tubulin complex component 6 isoform X1"/>
    <property type="match status" value="1"/>
</dbReference>
<feature type="domain" description="Gamma tubulin complex component C-terminal" evidence="9">
    <location>
        <begin position="255"/>
        <end position="528"/>
    </location>
</feature>
<evidence type="ECO:0000256" key="4">
    <source>
        <dbReference type="ARBA" id="ARBA00022701"/>
    </source>
</evidence>
<dbReference type="GO" id="GO:0051225">
    <property type="term" value="P:spindle assembly"/>
    <property type="evidence" value="ECO:0007669"/>
    <property type="project" value="TreeGrafter"/>
</dbReference>
<dbReference type="GO" id="GO:0051011">
    <property type="term" value="F:microtubule minus-end binding"/>
    <property type="evidence" value="ECO:0007669"/>
    <property type="project" value="TreeGrafter"/>
</dbReference>
<dbReference type="GO" id="GO:0000922">
    <property type="term" value="C:spindle pole"/>
    <property type="evidence" value="ECO:0007669"/>
    <property type="project" value="InterPro"/>
</dbReference>
<evidence type="ECO:0000256" key="3">
    <source>
        <dbReference type="ARBA" id="ARBA00022490"/>
    </source>
</evidence>
<accession>A0A2G8JWB7</accession>
<evidence type="ECO:0000313" key="10">
    <source>
        <dbReference type="EMBL" id="PIK40044.1"/>
    </source>
</evidence>
<dbReference type="Pfam" id="PF04130">
    <property type="entry name" value="GCP_C_terminal"/>
    <property type="match status" value="1"/>
</dbReference>
<dbReference type="GO" id="GO:0051321">
    <property type="term" value="P:meiotic cell cycle"/>
    <property type="evidence" value="ECO:0007669"/>
    <property type="project" value="TreeGrafter"/>
</dbReference>
<gene>
    <name evidence="10" type="ORF">BSL78_23117</name>
</gene>
<keyword evidence="3 7" id="KW-0963">Cytoplasm</keyword>
<comment type="subunit">
    <text evidence="6">Component of the gamma-tubulin ring complex (gTuRC) consisting of TUBGCP2, TUBGCP3, TUBGCP4, TUBGCP5 and TUBGCP6 and gamma-tubulin TUBG1 or TUBG2. TUBGCP2, TUBGCP3, TUBGCP4, TUBGCP5 and TUBGCP6 assemble in a 5:5:2:1:1 stoichiometry; each is associated with a gamma-tubulin, thereby arranging 14 gamma-tubulins in a helical manner. Gamma-tubulin at the first position is blocked by TUBGCP3 at the last position, allowing 13 protafilaments to grow into a microtubule. The gTuRC (via TUBGCP3 and TUBGCP6) interacts with ACTB and MZT1; the interactions form a luminal bridge that stabilizes the initial structure during complex assembly. The gTuRC (via TUBGCP2) interacts with MZT2A/MZT2B and CDK5RAP2 (via CM1 motif); the interactions play a role in gTuRC activation.</text>
</comment>
<sequence>MVKSESADSGIGKSTFSIPKHISDSSIKDLIYSTPLMKKDWTIQGSQPDVPATQGSNSDMPAIQGSQSDMPAIQGSQSDVPATTHISKAHSSDSTLQNVIYSTELQKTDQFDKPFKLAGHTGHPSDSRAQLLLYGAGQPRVMKTPEVPEDKEEEIMNEEMLTKWTEEMQPISFDFSVFKTDPAVDILAATGYIVSRSEVGDYCVQRLSDGNIDALDGLALPVLLQRSITAPLTAQVKIVNESILDYFHVELNIGNHFQNLRRYLFLEGGEFGQCLCDEMFDKLSSVVHLHELLSPIFLNQTLSRAVDYSSSGSDNINSMLSFVCKFIPKVFKPNAIDILDCLELKYKVDWPSNIVITDACLAVYNRIFLFLFKLKRTAWVLRDIHHQLDRCAKIQNAASSHQYHQLQLFRHEMQHFVSVMQSYVVNQVIHVSWEEFKQNLKQNVHNLDDLRSQHARYLDSAMHRCLLNKKASPVMKVITDILSLVLKVRSQLMSERWRETMNGESYHPNFANMKKSYAAFKDYSQFLFK</sequence>
<feature type="compositionally biased region" description="Polar residues" evidence="8">
    <location>
        <begin position="43"/>
        <end position="80"/>
    </location>
</feature>
<dbReference type="InterPro" id="IPR007259">
    <property type="entry name" value="GCP"/>
</dbReference>
<evidence type="ECO:0000259" key="9">
    <source>
        <dbReference type="Pfam" id="PF04130"/>
    </source>
</evidence>
<comment type="subcellular location">
    <subcellularLocation>
        <location evidence="1">Cytoplasm</location>
        <location evidence="1">Cytoskeleton</location>
        <location evidence="1">Microtubule organizing center</location>
        <location evidence="1">Centrosome</location>
    </subcellularLocation>
</comment>
<comment type="caution">
    <text evidence="10">The sequence shown here is derived from an EMBL/GenBank/DDBJ whole genome shotgun (WGS) entry which is preliminary data.</text>
</comment>
<keyword evidence="4 7" id="KW-0493">Microtubule</keyword>
<protein>
    <recommendedName>
        <fullName evidence="7">Gamma-tubulin complex component</fullName>
    </recommendedName>
</protein>
<dbReference type="InterPro" id="IPR042241">
    <property type="entry name" value="GCP_C_sf"/>
</dbReference>
<dbReference type="GO" id="GO:0031122">
    <property type="term" value="P:cytoplasmic microtubule organization"/>
    <property type="evidence" value="ECO:0007669"/>
    <property type="project" value="TreeGrafter"/>
</dbReference>
<dbReference type="GO" id="GO:0043015">
    <property type="term" value="F:gamma-tubulin binding"/>
    <property type="evidence" value="ECO:0007669"/>
    <property type="project" value="InterPro"/>
</dbReference>
<dbReference type="AlphaFoldDB" id="A0A2G8JWB7"/>